<dbReference type="Pfam" id="PF03725">
    <property type="entry name" value="RNase_PH_C"/>
    <property type="match status" value="1"/>
</dbReference>
<evidence type="ECO:0000313" key="11">
    <source>
        <dbReference type="Proteomes" id="UP001150062"/>
    </source>
</evidence>
<dbReference type="InterPro" id="IPR020568">
    <property type="entry name" value="Ribosomal_Su5_D2-typ_SF"/>
</dbReference>
<dbReference type="InterPro" id="IPR001247">
    <property type="entry name" value="ExoRNase_PH_dom1"/>
</dbReference>
<evidence type="ECO:0000259" key="6">
    <source>
        <dbReference type="Pfam" id="PF01138"/>
    </source>
</evidence>
<dbReference type="GO" id="GO:0071028">
    <property type="term" value="P:nuclear mRNA surveillance"/>
    <property type="evidence" value="ECO:0007669"/>
    <property type="project" value="TreeGrafter"/>
</dbReference>
<dbReference type="SUPFAM" id="SSF55666">
    <property type="entry name" value="Ribonuclease PH domain 2-like"/>
    <property type="match status" value="1"/>
</dbReference>
<evidence type="ECO:0000259" key="7">
    <source>
        <dbReference type="Pfam" id="PF03725"/>
    </source>
</evidence>
<dbReference type="AlphaFoldDB" id="A0AAV7ZWJ4"/>
<protein>
    <submittedName>
        <fullName evidence="8">Exosome complex component rrp41</fullName>
    </submittedName>
</protein>
<comment type="similarity">
    <text evidence="3">Belongs to the RNase PH family.</text>
</comment>
<dbReference type="Proteomes" id="UP001150062">
    <property type="component" value="Unassembled WGS sequence"/>
</dbReference>
<dbReference type="InterPro" id="IPR015847">
    <property type="entry name" value="ExoRNase_PH_dom2"/>
</dbReference>
<keyword evidence="11" id="KW-1185">Reference proteome</keyword>
<evidence type="ECO:0000256" key="1">
    <source>
        <dbReference type="ARBA" id="ARBA00004496"/>
    </source>
</evidence>
<organism evidence="8 10">
    <name type="scientific">Anaeramoeba flamelloides</name>
    <dbReference type="NCBI Taxonomy" id="1746091"/>
    <lineage>
        <taxon>Eukaryota</taxon>
        <taxon>Metamonada</taxon>
        <taxon>Anaeramoebidae</taxon>
        <taxon>Anaeramoeba</taxon>
    </lineage>
</organism>
<evidence type="ECO:0000313" key="10">
    <source>
        <dbReference type="Proteomes" id="UP001146793"/>
    </source>
</evidence>
<dbReference type="EMBL" id="JAOAOG010000052">
    <property type="protein sequence ID" value="KAJ6251914.1"/>
    <property type="molecule type" value="Genomic_DNA"/>
</dbReference>
<dbReference type="GO" id="GO:0000176">
    <property type="term" value="C:nuclear exosome (RNase complex)"/>
    <property type="evidence" value="ECO:0007669"/>
    <property type="project" value="TreeGrafter"/>
</dbReference>
<dbReference type="GO" id="GO:0016075">
    <property type="term" value="P:rRNA catabolic process"/>
    <property type="evidence" value="ECO:0007669"/>
    <property type="project" value="TreeGrafter"/>
</dbReference>
<evidence type="ECO:0000256" key="4">
    <source>
        <dbReference type="ARBA" id="ARBA00022490"/>
    </source>
</evidence>
<reference evidence="8" key="2">
    <citation type="submission" date="2022-08" db="EMBL/GenBank/DDBJ databases">
        <title>Novel sulphate-reducing endosymbionts in the free-living metamonad Anaeramoeba.</title>
        <authorList>
            <person name="Jerlstrom-Hultqvist J."/>
            <person name="Cepicka I."/>
            <person name="Gallot-Lavallee L."/>
            <person name="Salas-Leiva D."/>
            <person name="Curtis B.A."/>
            <person name="Zahonova K."/>
            <person name="Pipaliya S."/>
            <person name="Dacks J."/>
            <person name="Roger A.J."/>
        </authorList>
    </citation>
    <scope>NUCLEOTIDE SEQUENCE</scope>
    <source>
        <strain evidence="8">Busselton2</strain>
    </source>
</reference>
<feature type="domain" description="Exoribonuclease phosphorolytic" evidence="7">
    <location>
        <begin position="151"/>
        <end position="216"/>
    </location>
</feature>
<name>A0AAV7ZWJ4_9EUKA</name>
<dbReference type="GO" id="GO:0005730">
    <property type="term" value="C:nucleolus"/>
    <property type="evidence" value="ECO:0007669"/>
    <property type="project" value="UniProtKB-SubCell"/>
</dbReference>
<dbReference type="CDD" id="cd11370">
    <property type="entry name" value="RNase_PH_RRP41"/>
    <property type="match status" value="1"/>
</dbReference>
<dbReference type="GO" id="GO:0003723">
    <property type="term" value="F:RNA binding"/>
    <property type="evidence" value="ECO:0007669"/>
    <property type="project" value="TreeGrafter"/>
</dbReference>
<dbReference type="EMBL" id="JANTQA010000020">
    <property type="protein sequence ID" value="KAJ3446371.1"/>
    <property type="molecule type" value="Genomic_DNA"/>
</dbReference>
<evidence type="ECO:0000313" key="8">
    <source>
        <dbReference type="EMBL" id="KAJ3446371.1"/>
    </source>
</evidence>
<reference evidence="9" key="1">
    <citation type="submission" date="2022-08" db="EMBL/GenBank/DDBJ databases">
        <title>Novel sulfate-reducing endosymbionts in the free-living metamonad Anaeramoeba.</title>
        <authorList>
            <person name="Jerlstrom-Hultqvist J."/>
            <person name="Cepicka I."/>
            <person name="Gallot-Lavallee L."/>
            <person name="Salas-Leiva D."/>
            <person name="Curtis B.A."/>
            <person name="Zahonova K."/>
            <person name="Pipaliya S."/>
            <person name="Dacks J."/>
            <person name="Roger A.J."/>
        </authorList>
    </citation>
    <scope>NUCLEOTIDE SEQUENCE</scope>
    <source>
        <strain evidence="9">Schooner1</strain>
    </source>
</reference>
<keyword evidence="4" id="KW-0963">Cytoplasm</keyword>
<dbReference type="InterPro" id="IPR027408">
    <property type="entry name" value="PNPase/RNase_PH_dom_sf"/>
</dbReference>
<feature type="domain" description="Exoribonuclease phosphorolytic" evidence="6">
    <location>
        <begin position="18"/>
        <end position="148"/>
    </location>
</feature>
<dbReference type="Gene3D" id="3.30.230.70">
    <property type="entry name" value="GHMP Kinase, N-terminal domain"/>
    <property type="match status" value="1"/>
</dbReference>
<proteinExistence type="inferred from homology"/>
<dbReference type="FunFam" id="3.30.230.70:FF:000004">
    <property type="entry name" value="Exosome complex component Rrp41"/>
    <property type="match status" value="1"/>
</dbReference>
<evidence type="ECO:0000256" key="2">
    <source>
        <dbReference type="ARBA" id="ARBA00004604"/>
    </source>
</evidence>
<dbReference type="Pfam" id="PF01138">
    <property type="entry name" value="RNase_PH"/>
    <property type="match status" value="1"/>
</dbReference>
<dbReference type="InterPro" id="IPR036345">
    <property type="entry name" value="ExoRNase_PH_dom2_sf"/>
</dbReference>
<comment type="subcellular location">
    <subcellularLocation>
        <location evidence="1">Cytoplasm</location>
    </subcellularLocation>
    <subcellularLocation>
        <location evidence="2">Nucleus</location>
        <location evidence="2">Nucleolus</location>
    </subcellularLocation>
</comment>
<dbReference type="Proteomes" id="UP001146793">
    <property type="component" value="Unassembled WGS sequence"/>
</dbReference>
<keyword evidence="5" id="KW-0271">Exosome</keyword>
<evidence type="ECO:0000256" key="3">
    <source>
        <dbReference type="ARBA" id="ARBA00006678"/>
    </source>
</evidence>
<dbReference type="InterPro" id="IPR050080">
    <property type="entry name" value="RNase_PH"/>
</dbReference>
<dbReference type="GO" id="GO:0000177">
    <property type="term" value="C:cytoplasmic exosome (RNase complex)"/>
    <property type="evidence" value="ECO:0007669"/>
    <property type="project" value="TreeGrafter"/>
</dbReference>
<sequence>MEYVNQEGLRIDGRRVNELRKIQCKLGVLKRADGSALFEQGFTRVLVAVYGPREITQRRKKLHDKAIINVEYSVATFSMTRRKKTSKRNKISQEIANSIRKSFETVIQLELFPSSQIDIFIQVLQADGGIIPACINASTLALIDAGVPMTDYLCSCSCSFIDEENLLDLNHLEEDSGGAIVTVTLLPEYNKITLLRVYSARIKMKNFEAILKLGQNGCQRIADLMKSAIKEHTINQVNSRGIL</sequence>
<dbReference type="PANTHER" id="PTHR11953">
    <property type="entry name" value="EXOSOME COMPLEX COMPONENT"/>
    <property type="match status" value="1"/>
</dbReference>
<accession>A0AAV7ZWJ4</accession>
<gene>
    <name evidence="8" type="ORF">M0812_08179</name>
    <name evidence="9" type="ORF">M0813_14688</name>
</gene>
<evidence type="ECO:0000313" key="9">
    <source>
        <dbReference type="EMBL" id="KAJ6251914.1"/>
    </source>
</evidence>
<dbReference type="GO" id="GO:0071051">
    <property type="term" value="P:poly(A)-dependent snoRNA 3'-end processing"/>
    <property type="evidence" value="ECO:0007669"/>
    <property type="project" value="TreeGrafter"/>
</dbReference>
<dbReference type="SUPFAM" id="SSF54211">
    <property type="entry name" value="Ribosomal protein S5 domain 2-like"/>
    <property type="match status" value="1"/>
</dbReference>
<comment type="caution">
    <text evidence="8">The sequence shown here is derived from an EMBL/GenBank/DDBJ whole genome shotgun (WGS) entry which is preliminary data.</text>
</comment>
<dbReference type="PANTHER" id="PTHR11953:SF0">
    <property type="entry name" value="EXOSOME COMPLEX COMPONENT RRP41"/>
    <property type="match status" value="1"/>
</dbReference>
<dbReference type="GO" id="GO:0034475">
    <property type="term" value="P:U4 snRNA 3'-end processing"/>
    <property type="evidence" value="ECO:0007669"/>
    <property type="project" value="TreeGrafter"/>
</dbReference>
<evidence type="ECO:0000256" key="5">
    <source>
        <dbReference type="ARBA" id="ARBA00022835"/>
    </source>
</evidence>